<organism evidence="2 3">
    <name type="scientific">Acrocarpospora pleiomorpha</name>
    <dbReference type="NCBI Taxonomy" id="90975"/>
    <lineage>
        <taxon>Bacteria</taxon>
        <taxon>Bacillati</taxon>
        <taxon>Actinomycetota</taxon>
        <taxon>Actinomycetes</taxon>
        <taxon>Streptosporangiales</taxon>
        <taxon>Streptosporangiaceae</taxon>
        <taxon>Acrocarpospora</taxon>
    </lineage>
</organism>
<proteinExistence type="predicted"/>
<protein>
    <recommendedName>
        <fullName evidence="1">FAD-binding FR-type domain-containing protein</fullName>
    </recommendedName>
</protein>
<dbReference type="GO" id="GO:0016491">
    <property type="term" value="F:oxidoreductase activity"/>
    <property type="evidence" value="ECO:0007669"/>
    <property type="project" value="InterPro"/>
</dbReference>
<gene>
    <name evidence="2" type="ORF">Aple_066140</name>
</gene>
<evidence type="ECO:0000313" key="3">
    <source>
        <dbReference type="Proteomes" id="UP000377595"/>
    </source>
</evidence>
<dbReference type="InterPro" id="IPR017927">
    <property type="entry name" value="FAD-bd_FR_type"/>
</dbReference>
<dbReference type="Gene3D" id="3.40.50.80">
    <property type="entry name" value="Nucleotide-binding domain of ferredoxin-NADP reductase (FNR) module"/>
    <property type="match status" value="1"/>
</dbReference>
<dbReference type="PROSITE" id="PS51384">
    <property type="entry name" value="FAD_FR"/>
    <property type="match status" value="1"/>
</dbReference>
<sequence length="232" mass="25038">MPQAPAVIGNLVESTLGRPARVLNVDEPAAGFLELELRAASPPGGWRPGHEIQFRVAPTLGRRYTVRTVGGPDAERIGILVATDSAGPGTTWMRRLRAGTEVTVLTGRHRPLRENGTRRLYLGDSSALGTIDAYAQSGDDPVVTVEVPADAVAPLADRWPRYRFLPAADAPGDALQSWLERTDSELAGLDGALLLGHAQSIQRQRRTLIDGQILPRRAITTKPYWATGKEGL</sequence>
<dbReference type="SUPFAM" id="SSF63380">
    <property type="entry name" value="Riboflavin synthase domain-like"/>
    <property type="match status" value="1"/>
</dbReference>
<accession>A0A5M3XQX4</accession>
<dbReference type="InterPro" id="IPR017938">
    <property type="entry name" value="Riboflavin_synthase-like_b-brl"/>
</dbReference>
<dbReference type="InterPro" id="IPR039261">
    <property type="entry name" value="FNR_nucleotide-bd"/>
</dbReference>
<evidence type="ECO:0000259" key="1">
    <source>
        <dbReference type="PROSITE" id="PS51384"/>
    </source>
</evidence>
<dbReference type="AlphaFoldDB" id="A0A5M3XQX4"/>
<feature type="domain" description="FAD-binding FR-type" evidence="1">
    <location>
        <begin position="15"/>
        <end position="115"/>
    </location>
</feature>
<keyword evidence="3" id="KW-1185">Reference proteome</keyword>
<dbReference type="Gene3D" id="2.40.30.10">
    <property type="entry name" value="Translation factors"/>
    <property type="match status" value="1"/>
</dbReference>
<dbReference type="EMBL" id="BLAF01000044">
    <property type="protein sequence ID" value="GES23715.1"/>
    <property type="molecule type" value="Genomic_DNA"/>
</dbReference>
<name>A0A5M3XQX4_9ACTN</name>
<dbReference type="Proteomes" id="UP000377595">
    <property type="component" value="Unassembled WGS sequence"/>
</dbReference>
<evidence type="ECO:0000313" key="2">
    <source>
        <dbReference type="EMBL" id="GES23715.1"/>
    </source>
</evidence>
<comment type="caution">
    <text evidence="2">The sequence shown here is derived from an EMBL/GenBank/DDBJ whole genome shotgun (WGS) entry which is preliminary data.</text>
</comment>
<dbReference type="OrthoDB" id="3745257at2"/>
<reference evidence="2 3" key="1">
    <citation type="submission" date="2019-10" db="EMBL/GenBank/DDBJ databases">
        <title>Whole genome shotgun sequence of Acrocarpospora pleiomorpha NBRC 16267.</title>
        <authorList>
            <person name="Ichikawa N."/>
            <person name="Kimura A."/>
            <person name="Kitahashi Y."/>
            <person name="Komaki H."/>
            <person name="Oguchi A."/>
        </authorList>
    </citation>
    <scope>NUCLEOTIDE SEQUENCE [LARGE SCALE GENOMIC DNA]</scope>
    <source>
        <strain evidence="2 3">NBRC 16267</strain>
    </source>
</reference>
<dbReference type="RefSeq" id="WP_155348594.1">
    <property type="nucleotide sequence ID" value="NZ_BAAAHM010000009.1"/>
</dbReference>